<dbReference type="GO" id="GO:0015645">
    <property type="term" value="F:fatty acid ligase activity"/>
    <property type="evidence" value="ECO:0007669"/>
    <property type="project" value="TreeGrafter"/>
</dbReference>
<dbReference type="GO" id="GO:0004321">
    <property type="term" value="F:fatty-acyl-CoA synthase activity"/>
    <property type="evidence" value="ECO:0007669"/>
    <property type="project" value="TreeGrafter"/>
</dbReference>
<proteinExistence type="inferred from homology"/>
<dbReference type="PROSITE" id="PS00455">
    <property type="entry name" value="AMP_BINDING"/>
    <property type="match status" value="1"/>
</dbReference>
<evidence type="ECO:0000313" key="8">
    <source>
        <dbReference type="Proteomes" id="UP000199377"/>
    </source>
</evidence>
<evidence type="ECO:0000259" key="6">
    <source>
        <dbReference type="Pfam" id="PF13193"/>
    </source>
</evidence>
<dbReference type="Proteomes" id="UP000199377">
    <property type="component" value="Unassembled WGS sequence"/>
</dbReference>
<feature type="domain" description="AMP-binding enzyme C-terminal" evidence="6">
    <location>
        <begin position="449"/>
        <end position="527"/>
    </location>
</feature>
<dbReference type="RefSeq" id="WP_092857337.1">
    <property type="nucleotide sequence ID" value="NZ_FOQH01000001.1"/>
</dbReference>
<dbReference type="InterPro" id="IPR042099">
    <property type="entry name" value="ANL_N_sf"/>
</dbReference>
<comment type="similarity">
    <text evidence="1">Belongs to the ATP-dependent AMP-binding enzyme family.</text>
</comment>
<evidence type="ECO:0000259" key="5">
    <source>
        <dbReference type="Pfam" id="PF00501"/>
    </source>
</evidence>
<name>A0A1I3BXS9_9RHOB</name>
<dbReference type="InterPro" id="IPR051087">
    <property type="entry name" value="Mitochondrial_ACSM"/>
</dbReference>
<evidence type="ECO:0000256" key="1">
    <source>
        <dbReference type="ARBA" id="ARBA00006432"/>
    </source>
</evidence>
<organism evidence="7 8">
    <name type="scientific">Albimonas pacifica</name>
    <dbReference type="NCBI Taxonomy" id="1114924"/>
    <lineage>
        <taxon>Bacteria</taxon>
        <taxon>Pseudomonadati</taxon>
        <taxon>Pseudomonadota</taxon>
        <taxon>Alphaproteobacteria</taxon>
        <taxon>Rhodobacterales</taxon>
        <taxon>Paracoccaceae</taxon>
        <taxon>Albimonas</taxon>
    </lineage>
</organism>
<evidence type="ECO:0000256" key="3">
    <source>
        <dbReference type="ARBA" id="ARBA00022741"/>
    </source>
</evidence>
<keyword evidence="4" id="KW-0067">ATP-binding</keyword>
<dbReference type="GO" id="GO:0016405">
    <property type="term" value="F:CoA-ligase activity"/>
    <property type="evidence" value="ECO:0007669"/>
    <property type="project" value="UniProtKB-ARBA"/>
</dbReference>
<evidence type="ECO:0000256" key="2">
    <source>
        <dbReference type="ARBA" id="ARBA00022598"/>
    </source>
</evidence>
<dbReference type="InterPro" id="IPR045851">
    <property type="entry name" value="AMP-bd_C_sf"/>
</dbReference>
<keyword evidence="3" id="KW-0547">Nucleotide-binding</keyword>
<feature type="domain" description="AMP-dependent synthetase/ligase" evidence="5">
    <location>
        <begin position="43"/>
        <end position="399"/>
    </location>
</feature>
<dbReference type="InterPro" id="IPR025110">
    <property type="entry name" value="AMP-bd_C"/>
</dbReference>
<dbReference type="GO" id="GO:0006633">
    <property type="term" value="P:fatty acid biosynthetic process"/>
    <property type="evidence" value="ECO:0007669"/>
    <property type="project" value="TreeGrafter"/>
</dbReference>
<dbReference type="InterPro" id="IPR020845">
    <property type="entry name" value="AMP-binding_CS"/>
</dbReference>
<gene>
    <name evidence="7" type="ORF">SAMN05216258_101426</name>
</gene>
<accession>A0A1I3BXS9</accession>
<dbReference type="PANTHER" id="PTHR43605:SF10">
    <property type="entry name" value="ACYL-COA SYNTHETASE MEDIUM CHAIN FAMILY MEMBER 3"/>
    <property type="match status" value="1"/>
</dbReference>
<evidence type="ECO:0000313" key="7">
    <source>
        <dbReference type="EMBL" id="SFH67114.1"/>
    </source>
</evidence>
<evidence type="ECO:0000256" key="4">
    <source>
        <dbReference type="ARBA" id="ARBA00022840"/>
    </source>
</evidence>
<keyword evidence="8" id="KW-1185">Reference proteome</keyword>
<dbReference type="PANTHER" id="PTHR43605">
    <property type="entry name" value="ACYL-COENZYME A SYNTHETASE"/>
    <property type="match status" value="1"/>
</dbReference>
<dbReference type="EMBL" id="FOQH01000001">
    <property type="protein sequence ID" value="SFH67114.1"/>
    <property type="molecule type" value="Genomic_DNA"/>
</dbReference>
<dbReference type="STRING" id="1114924.SAMN05216258_101426"/>
<dbReference type="Gene3D" id="3.40.50.12780">
    <property type="entry name" value="N-terminal domain of ligase-like"/>
    <property type="match status" value="1"/>
</dbReference>
<dbReference type="AlphaFoldDB" id="A0A1I3BXS9"/>
<sequence length="543" mass="58371">MVMIEGPTWEDVAARFAWRVPERYNAARDACDRHAGRANPALAVETPAGVIRHGYDELADMAARFAHLVQGQGLGRGDFVGVLAQPGLATPAATLGAWKAGAAICPMSTHFAPEALAFRLRAAGIGLLVADRENEARAREAVRLAGRPVRILVSDAGGSEADSLPAALAGLPSRFETADTRADDPLSLNFTSGTTGQPKGVVAPHSHLLGQVAAMEWLYDYPQAGEVIWSPAEWAWLAGHMCTLMTGLFLGMTVVARPRAGAFDPAETFRTLAEHGVNRVFLVPTMLKMMRQVPPALQRRGELQVRAVITGGEPCGAELYRWVEEVFGAPLNETFGQTECSTLLVNNQRRMTAPHGCLGRPVPGHVAAIVDDAGAPAPAGEIGQIAVRGPHPILFREYLGDPQATAEKWAGEWMLTGDLGRQDAQGFFWYVGRADDVITSSGYRIGPSEVEDALIAHPAVALAAVIGLPDPERTEIVAAFVRLAEGAAPSDALKEELRLFVRGRLARHEAPRRIEFVDDLPTTPTGKLMRKALRERMLAAERA</sequence>
<dbReference type="Pfam" id="PF00501">
    <property type="entry name" value="AMP-binding"/>
    <property type="match status" value="1"/>
</dbReference>
<dbReference type="GO" id="GO:0006637">
    <property type="term" value="P:acyl-CoA metabolic process"/>
    <property type="evidence" value="ECO:0007669"/>
    <property type="project" value="TreeGrafter"/>
</dbReference>
<reference evidence="7 8" key="1">
    <citation type="submission" date="2016-10" db="EMBL/GenBank/DDBJ databases">
        <authorList>
            <person name="de Groot N.N."/>
        </authorList>
    </citation>
    <scope>NUCLEOTIDE SEQUENCE [LARGE SCALE GENOMIC DNA]</scope>
    <source>
        <strain evidence="7 8">CGMCC 1.11030</strain>
    </source>
</reference>
<dbReference type="GO" id="GO:0005524">
    <property type="term" value="F:ATP binding"/>
    <property type="evidence" value="ECO:0007669"/>
    <property type="project" value="UniProtKB-KW"/>
</dbReference>
<dbReference type="OrthoDB" id="9803968at2"/>
<dbReference type="SUPFAM" id="SSF56801">
    <property type="entry name" value="Acetyl-CoA synthetase-like"/>
    <property type="match status" value="1"/>
</dbReference>
<dbReference type="Pfam" id="PF13193">
    <property type="entry name" value="AMP-binding_C"/>
    <property type="match status" value="1"/>
</dbReference>
<keyword evidence="2" id="KW-0436">Ligase</keyword>
<dbReference type="Gene3D" id="3.30.300.30">
    <property type="match status" value="1"/>
</dbReference>
<protein>
    <submittedName>
        <fullName evidence="7">Acetyl-CoA synthetase</fullName>
    </submittedName>
</protein>
<dbReference type="InterPro" id="IPR000873">
    <property type="entry name" value="AMP-dep_synth/lig_dom"/>
</dbReference>